<dbReference type="InterPro" id="IPR001322">
    <property type="entry name" value="Lamin_tail_dom"/>
</dbReference>
<dbReference type="PROSITE" id="PS50853">
    <property type="entry name" value="FN3"/>
    <property type="match status" value="1"/>
</dbReference>
<dbReference type="AlphaFoldDB" id="A0A410S053"/>
<evidence type="ECO:0000256" key="1">
    <source>
        <dbReference type="ARBA" id="ARBA00010116"/>
    </source>
</evidence>
<dbReference type="SMART" id="SM00634">
    <property type="entry name" value="BID_1"/>
    <property type="match status" value="1"/>
</dbReference>
<sequence length="952" mass="97726">MSPRIAVLARCLGLSVLCLGLSLGCQDPGTPPQPPPEVEGVVDAAASTVVVDRPTGVLANGSDFAVVTVTALRKADGSRLSGRSVSLTVEGEGASVLESALVTDITGVAQAHVMSTVPGVKTVKASVKDDTGQRVLLDATATVDFADVNTVRLLAFRSALPEGVAGEPLKLLVVEVRNGAGEVVTDSTAEVTLSLGSGGIVFPEGQLTVAAVNGVAAFPDVVLKKAGGGYHFVASAPGFEPVASTVFTVAPGAVSALGYDRFLETATAGVAQDLEVTLSDAFSNPVTTYTGTVTLTSTDAAATLPSHTFTPADAGRFKFQGITFRTAGFQFLTVEDSAGDFSFEQPVDVAAATASQLVFTQQPASPVSVRASLGDVKVAVQDAFGNPVPVTGLAVKLALVGGTFAQGTPTHTTEEGVATFTGLSIDDEGTYQLQASADGLQDATSANLTLSDTQAPAAAADFSATAVSSASIRLDWKAPGDDGILGTAARYELRYATSVITDATFDSATPVTGVGAPQTAGTAESFTVTGLTAATTYHFALRTFDGADNASALATASAATTNPCDGYVCTPPASQCAEDGTSLEVYSSVCVVQDGAPACVDGGMELQACPGADAVCYAGACTTAPHPGAGELVISEVMHSPSVGTTEYLELTNTTSHLLDAHGMTVTLVNGTGSETSFTVVHNPTLLVPPGGRTVLAQDANSTRNGGVPANTSYGLDVFMDSTGSITLKQGAVTVDSLTYTSAFPQAMGRAMSLASSIIGTKGSAQAWYWCESTGSLSGGDRGTPGQANDDCGLNVEKPLNWCAIQYPKTFPAEISTTDSYDIYSQFYSRDVTQRNTQGNDFYPFIEAQLGYGTDPANPAGWTWKAADFNAGFNSPDSNNDEMKAVLQIPTAGTYSYGFRYRFTDAGAPWVYCDQSGKVEPPEGTYGSVTVVETPLTNHVGIKSSASPLESY</sequence>
<dbReference type="SMART" id="SM00060">
    <property type="entry name" value="FN3"/>
    <property type="match status" value="1"/>
</dbReference>
<feature type="signal peptide" evidence="2">
    <location>
        <begin position="1"/>
        <end position="27"/>
    </location>
</feature>
<evidence type="ECO:0000313" key="6">
    <source>
        <dbReference type="Proteomes" id="UP000288758"/>
    </source>
</evidence>
<evidence type="ECO:0000256" key="2">
    <source>
        <dbReference type="SAM" id="SignalP"/>
    </source>
</evidence>
<dbReference type="InterPro" id="IPR036116">
    <property type="entry name" value="FN3_sf"/>
</dbReference>
<dbReference type="InterPro" id="IPR013783">
    <property type="entry name" value="Ig-like_fold"/>
</dbReference>
<evidence type="ECO:0000259" key="4">
    <source>
        <dbReference type="PROSITE" id="PS51841"/>
    </source>
</evidence>
<dbReference type="PROSITE" id="PS51257">
    <property type="entry name" value="PROKAR_LIPOPROTEIN"/>
    <property type="match status" value="1"/>
</dbReference>
<dbReference type="InterPro" id="IPR008964">
    <property type="entry name" value="Invasin/intimin_cell_adhesion"/>
</dbReference>
<dbReference type="SUPFAM" id="SSF49265">
    <property type="entry name" value="Fibronectin type III"/>
    <property type="match status" value="1"/>
</dbReference>
<accession>A0A410S053</accession>
<dbReference type="Gene3D" id="2.60.40.10">
    <property type="entry name" value="Immunoglobulins"/>
    <property type="match status" value="3"/>
</dbReference>
<proteinExistence type="inferred from homology"/>
<name>A0A410S053_CORCK</name>
<reference evidence="5 6" key="1">
    <citation type="submission" date="2018-12" db="EMBL/GenBank/DDBJ databases">
        <title>Complete Genome Sequence of the Corallopyronin A producing Myxobacterium Corallococcus coralloides B035.</title>
        <authorList>
            <person name="Bouhired S.M."/>
            <person name="Rupp O."/>
            <person name="Blom J."/>
            <person name="Schaeberle T.F."/>
            <person name="Kehraus S."/>
            <person name="Schiefer A."/>
            <person name="Pfarr K."/>
            <person name="Goesmann A."/>
            <person name="Hoerauf A."/>
            <person name="Koenig G.M."/>
        </authorList>
    </citation>
    <scope>NUCLEOTIDE SEQUENCE [LARGE SCALE GENOMIC DNA]</scope>
    <source>
        <strain evidence="5 6">B035</strain>
    </source>
</reference>
<dbReference type="InterPro" id="IPR003344">
    <property type="entry name" value="Big_1_dom"/>
</dbReference>
<protein>
    <submittedName>
        <fullName evidence="5">Ig-like domain-containing protein</fullName>
    </submittedName>
</protein>
<dbReference type="CDD" id="cd00063">
    <property type="entry name" value="FN3"/>
    <property type="match status" value="1"/>
</dbReference>
<dbReference type="PROSITE" id="PS51841">
    <property type="entry name" value="LTD"/>
    <property type="match status" value="1"/>
</dbReference>
<dbReference type="Pfam" id="PF02369">
    <property type="entry name" value="Big_1"/>
    <property type="match status" value="1"/>
</dbReference>
<gene>
    <name evidence="5" type="ORF">EJ065_6048</name>
</gene>
<dbReference type="Proteomes" id="UP000288758">
    <property type="component" value="Chromosome"/>
</dbReference>
<feature type="domain" description="LTD" evidence="4">
    <location>
        <begin position="618"/>
        <end position="742"/>
    </location>
</feature>
<dbReference type="InterPro" id="IPR003961">
    <property type="entry name" value="FN3_dom"/>
</dbReference>
<feature type="chain" id="PRO_5019240803" evidence="2">
    <location>
        <begin position="28"/>
        <end position="952"/>
    </location>
</feature>
<keyword evidence="2" id="KW-0732">Signal</keyword>
<dbReference type="RefSeq" id="WP_128798897.1">
    <property type="nucleotide sequence ID" value="NZ_CP034669.1"/>
</dbReference>
<dbReference type="Pfam" id="PF00041">
    <property type="entry name" value="fn3"/>
    <property type="match status" value="1"/>
</dbReference>
<comment type="similarity">
    <text evidence="1">Belongs to the intimin/invasin family.</text>
</comment>
<evidence type="ECO:0000313" key="5">
    <source>
        <dbReference type="EMBL" id="QAT87577.1"/>
    </source>
</evidence>
<dbReference type="SUPFAM" id="SSF49373">
    <property type="entry name" value="Invasin/intimin cell-adhesion fragments"/>
    <property type="match status" value="1"/>
</dbReference>
<organism evidence="5 6">
    <name type="scientific">Corallococcus coralloides</name>
    <name type="common">Myxococcus coralloides</name>
    <dbReference type="NCBI Taxonomy" id="184914"/>
    <lineage>
        <taxon>Bacteria</taxon>
        <taxon>Pseudomonadati</taxon>
        <taxon>Myxococcota</taxon>
        <taxon>Myxococcia</taxon>
        <taxon>Myxococcales</taxon>
        <taxon>Cystobacterineae</taxon>
        <taxon>Myxococcaceae</taxon>
        <taxon>Corallococcus</taxon>
    </lineage>
</organism>
<feature type="domain" description="Fibronectin type-III" evidence="3">
    <location>
        <begin position="458"/>
        <end position="564"/>
    </location>
</feature>
<dbReference type="EMBL" id="CP034669">
    <property type="protein sequence ID" value="QAT87577.1"/>
    <property type="molecule type" value="Genomic_DNA"/>
</dbReference>
<evidence type="ECO:0000259" key="3">
    <source>
        <dbReference type="PROSITE" id="PS50853"/>
    </source>
</evidence>